<reference evidence="4 5" key="1">
    <citation type="submission" date="2020-08" db="EMBL/GenBank/DDBJ databases">
        <title>Genome public.</title>
        <authorList>
            <person name="Liu C."/>
            <person name="Sun Q."/>
        </authorList>
    </citation>
    <scope>NUCLEOTIDE SEQUENCE [LARGE SCALE GENOMIC DNA]</scope>
    <source>
        <strain evidence="4 5">NSJ-36</strain>
    </source>
</reference>
<dbReference type="NCBIfam" id="TIGR01446">
    <property type="entry name" value="DnaD_dom"/>
    <property type="match status" value="2"/>
</dbReference>
<feature type="domain" description="DnaB/C C-terminal" evidence="3">
    <location>
        <begin position="219"/>
        <end position="282"/>
    </location>
</feature>
<evidence type="ECO:0000313" key="4">
    <source>
        <dbReference type="EMBL" id="MBC5664933.1"/>
    </source>
</evidence>
<name>A0ABR7EUP9_9FIRM</name>
<evidence type="ECO:0000256" key="1">
    <source>
        <dbReference type="ARBA" id="ARBA00093462"/>
    </source>
</evidence>
<organism evidence="4 5">
    <name type="scientific">Dorea hominis</name>
    <dbReference type="NCBI Taxonomy" id="2763040"/>
    <lineage>
        <taxon>Bacteria</taxon>
        <taxon>Bacillati</taxon>
        <taxon>Bacillota</taxon>
        <taxon>Clostridia</taxon>
        <taxon>Lachnospirales</taxon>
        <taxon>Lachnospiraceae</taxon>
        <taxon>Dorea</taxon>
    </lineage>
</organism>
<dbReference type="PANTHER" id="PTHR37293:SF5">
    <property type="entry name" value="DNA REPLICATION PROTEIN"/>
    <property type="match status" value="1"/>
</dbReference>
<dbReference type="Proteomes" id="UP000647235">
    <property type="component" value="Unassembled WGS sequence"/>
</dbReference>
<dbReference type="EMBL" id="JACOOY010000006">
    <property type="protein sequence ID" value="MBC5664933.1"/>
    <property type="molecule type" value="Genomic_DNA"/>
</dbReference>
<dbReference type="PANTHER" id="PTHR37293">
    <property type="entry name" value="PHAGE REPLICATION PROTEIN-RELATED"/>
    <property type="match status" value="1"/>
</dbReference>
<evidence type="ECO:0000256" key="2">
    <source>
        <dbReference type="SAM" id="MobiDB-lite"/>
    </source>
</evidence>
<dbReference type="PIRSF" id="PIRSF033722">
    <property type="entry name" value="DnaD_CA_C3587_prd"/>
    <property type="match status" value="1"/>
</dbReference>
<dbReference type="InterPro" id="IPR006343">
    <property type="entry name" value="DnaB/C_C"/>
</dbReference>
<proteinExistence type="inferred from homology"/>
<dbReference type="RefSeq" id="WP_021860630.1">
    <property type="nucleotide sequence ID" value="NZ_JACOOY010000006.1"/>
</dbReference>
<dbReference type="InterPro" id="IPR034829">
    <property type="entry name" value="DnaD-like_sf"/>
</dbReference>
<comment type="similarity">
    <text evidence="1">Belongs to the DnaB/DnaD family.</text>
</comment>
<sequence length="333" mass="38399">MKTLTLTNQAKKTVTVLENEFIDRYMPKANGEYVKVYLMLLRHLDESASLPAPSRLADLLECTEKDILRAFKYWEGQGLLEYKEEAPDRSLQAEVSPSEASLTVAPVSGTDKSVNTRKHGNRKEFKELLFVAEQYLGKTLSATDINAITYFYETLQMSADLIEYLIEYCVENGHKSIHYIQKVALSWHSQDIRTAEQAKTNSVLYNKNCYSILNAYGIKGRAPAASEIAYIRKWHEEYAFSLEIILEACDRTMNMIHQPNFEYTDSILKNWYKKNVHTLEDVSVLDAAFTRAKADKARQQTTQPSKPSGRNKFNNFENRSYDMNDLERRLIQQ</sequence>
<comment type="caution">
    <text evidence="4">The sequence shown here is derived from an EMBL/GenBank/DDBJ whole genome shotgun (WGS) entry which is preliminary data.</text>
</comment>
<feature type="region of interest" description="Disordered" evidence="2">
    <location>
        <begin position="295"/>
        <end position="317"/>
    </location>
</feature>
<accession>A0ABR7EUP9</accession>
<evidence type="ECO:0000259" key="3">
    <source>
        <dbReference type="Pfam" id="PF07261"/>
    </source>
</evidence>
<dbReference type="InterPro" id="IPR053162">
    <property type="entry name" value="DnaD"/>
</dbReference>
<dbReference type="Gene3D" id="1.10.10.630">
    <property type="entry name" value="DnaD domain-like"/>
    <property type="match status" value="2"/>
</dbReference>
<feature type="domain" description="DnaB/C C-terminal" evidence="3">
    <location>
        <begin position="130"/>
        <end position="200"/>
    </location>
</feature>
<evidence type="ECO:0000313" key="5">
    <source>
        <dbReference type="Proteomes" id="UP000647235"/>
    </source>
</evidence>
<gene>
    <name evidence="4" type="ORF">H8S07_06530</name>
</gene>
<dbReference type="SUPFAM" id="SSF158499">
    <property type="entry name" value="DnaD domain-like"/>
    <property type="match status" value="2"/>
</dbReference>
<feature type="compositionally biased region" description="Polar residues" evidence="2">
    <location>
        <begin position="299"/>
        <end position="317"/>
    </location>
</feature>
<protein>
    <submittedName>
        <fullName evidence="4">DnaD domain protein</fullName>
    </submittedName>
</protein>
<dbReference type="InterPro" id="IPR017019">
    <property type="entry name" value="DNA_replication_prd_bac"/>
</dbReference>
<dbReference type="Pfam" id="PF07261">
    <property type="entry name" value="DnaB_2"/>
    <property type="match status" value="2"/>
</dbReference>
<keyword evidence="5" id="KW-1185">Reference proteome</keyword>